<dbReference type="NCBIfam" id="TIGR00099">
    <property type="entry name" value="Cof-subfamily"/>
    <property type="match status" value="1"/>
</dbReference>
<evidence type="ECO:0000313" key="4">
    <source>
        <dbReference type="Proteomes" id="UP000186437"/>
    </source>
</evidence>
<keyword evidence="4" id="KW-1185">Reference proteome</keyword>
<dbReference type="PANTHER" id="PTHR10000:SF53">
    <property type="entry name" value="5-AMINO-6-(5-PHOSPHO-D-RIBITYLAMINO)URACIL PHOSPHATASE YBJI-RELATED"/>
    <property type="match status" value="1"/>
</dbReference>
<accession>A0A1Q8EFB3</accession>
<organism evidence="1 4">
    <name type="scientific">Streptococcus acidominimus</name>
    <dbReference type="NCBI Taxonomy" id="1326"/>
    <lineage>
        <taxon>Bacteria</taxon>
        <taxon>Bacillati</taxon>
        <taxon>Bacillota</taxon>
        <taxon>Bacilli</taxon>
        <taxon>Lactobacillales</taxon>
        <taxon>Streptococcaceae</taxon>
        <taxon>Streptococcus</taxon>
    </lineage>
</organism>
<dbReference type="PROSITE" id="PS01229">
    <property type="entry name" value="COF_2"/>
    <property type="match status" value="1"/>
</dbReference>
<sequence length="284" mass="31522">MTIKAVVTDMDGTFLDDRGGFDRKRFERVLVRLEAKGIPFIVASGNGLQRLLALFAGFEDRVMFLAENGGLFYHKGEVLFRKTLEPSVVENLIEYYREKAAEYCLMVSSDRTIYIDERAPQPFAGTDIAITAAQLQAFWDRITRLRDLREIPSGTTITHAGFWVKEELVDRLVADCNQVFGEQVLAVTSGYGSVSILPKGVHKAWGLEQILHGLGIEARDVLAFGDSDNDLELLSYVGHSYAMANATDRVKVAADNLAPSHVDQGVLVVIEEYLKGEEDATSQD</sequence>
<dbReference type="Gene3D" id="3.30.1240.10">
    <property type="match status" value="1"/>
</dbReference>
<dbReference type="AlphaFoldDB" id="A0A1Q8EFB3"/>
<dbReference type="SFLD" id="SFLDG01140">
    <property type="entry name" value="C2.B:_Phosphomannomutase_and_P"/>
    <property type="match status" value="1"/>
</dbReference>
<dbReference type="SFLD" id="SFLDS00003">
    <property type="entry name" value="Haloacid_Dehalogenase"/>
    <property type="match status" value="1"/>
</dbReference>
<evidence type="ECO:0000313" key="2">
    <source>
        <dbReference type="EMBL" id="SUN05472.1"/>
    </source>
</evidence>
<dbReference type="InterPro" id="IPR036412">
    <property type="entry name" value="HAD-like_sf"/>
</dbReference>
<dbReference type="Proteomes" id="UP000297747">
    <property type="component" value="Unassembled WGS sequence"/>
</dbReference>
<dbReference type="PANTHER" id="PTHR10000">
    <property type="entry name" value="PHOSPHOSERINE PHOSPHATASE"/>
    <property type="match status" value="1"/>
</dbReference>
<proteinExistence type="predicted"/>
<protein>
    <submittedName>
        <fullName evidence="3">HAD family hydrolase</fullName>
    </submittedName>
    <submittedName>
        <fullName evidence="2">HAD superfamily hydrolase</fullName>
        <ecNumber evidence="2">3.1.3.-</ecNumber>
    </submittedName>
    <submittedName>
        <fullName evidence="1">Haloacid dehalogenase</fullName>
    </submittedName>
</protein>
<dbReference type="SUPFAM" id="SSF56784">
    <property type="entry name" value="HAD-like"/>
    <property type="match status" value="1"/>
</dbReference>
<dbReference type="EMBL" id="SPQA01000018">
    <property type="protein sequence ID" value="TFU30492.1"/>
    <property type="molecule type" value="Genomic_DNA"/>
</dbReference>
<name>A0A1Q8EFB3_STRAI</name>
<dbReference type="OrthoDB" id="9814970at2"/>
<evidence type="ECO:0000313" key="6">
    <source>
        <dbReference type="Proteomes" id="UP000297747"/>
    </source>
</evidence>
<evidence type="ECO:0000313" key="1">
    <source>
        <dbReference type="EMBL" id="OLF50474.1"/>
    </source>
</evidence>
<dbReference type="EMBL" id="MSJL01000005">
    <property type="protein sequence ID" value="OLF50474.1"/>
    <property type="molecule type" value="Genomic_DNA"/>
</dbReference>
<gene>
    <name evidence="2" type="primary">ybjI</name>
    <name evidence="1" type="ORF">BU200_01710</name>
    <name evidence="3" type="ORF">E4U01_05945</name>
    <name evidence="2" type="ORF">NCTC12957_00214</name>
</gene>
<reference evidence="1" key="2">
    <citation type="submission" date="2016-12" db="EMBL/GenBank/DDBJ databases">
        <authorList>
            <person name="Song W.-J."/>
            <person name="Kurnit D.M."/>
        </authorList>
    </citation>
    <scope>NUCLEOTIDE SEQUENCE [LARGE SCALE GENOMIC DNA]</scope>
    <source>
        <strain evidence="1">ATCC 51725</strain>
    </source>
</reference>
<keyword evidence="2" id="KW-0378">Hydrolase</keyword>
<dbReference type="EC" id="3.1.3.-" evidence="2"/>
<dbReference type="EMBL" id="UHEN01000001">
    <property type="protein sequence ID" value="SUN05472.1"/>
    <property type="molecule type" value="Genomic_DNA"/>
</dbReference>
<dbReference type="GO" id="GO:0016791">
    <property type="term" value="F:phosphatase activity"/>
    <property type="evidence" value="ECO:0007669"/>
    <property type="project" value="TreeGrafter"/>
</dbReference>
<dbReference type="NCBIfam" id="TIGR01484">
    <property type="entry name" value="HAD-SF-IIB"/>
    <property type="match status" value="1"/>
</dbReference>
<dbReference type="Gene3D" id="3.40.50.1000">
    <property type="entry name" value="HAD superfamily/HAD-like"/>
    <property type="match status" value="1"/>
</dbReference>
<dbReference type="Proteomes" id="UP000255213">
    <property type="component" value="Unassembled WGS sequence"/>
</dbReference>
<dbReference type="Pfam" id="PF08282">
    <property type="entry name" value="Hydrolase_3"/>
    <property type="match status" value="1"/>
</dbReference>
<reference evidence="4" key="1">
    <citation type="submission" date="2016-12" db="EMBL/GenBank/DDBJ databases">
        <authorList>
            <person name="Gulvik C.A."/>
        </authorList>
    </citation>
    <scope>NUCLEOTIDE SEQUENCE [LARGE SCALE GENOMIC DNA]</scope>
    <source>
        <strain evidence="4">ATCC 51725</strain>
    </source>
</reference>
<dbReference type="GO" id="GO:0000287">
    <property type="term" value="F:magnesium ion binding"/>
    <property type="evidence" value="ECO:0007669"/>
    <property type="project" value="TreeGrafter"/>
</dbReference>
<dbReference type="RefSeq" id="WP_075098512.1">
    <property type="nucleotide sequence ID" value="NZ_CAKOCW010000024.1"/>
</dbReference>
<evidence type="ECO:0000313" key="5">
    <source>
        <dbReference type="Proteomes" id="UP000255213"/>
    </source>
</evidence>
<dbReference type="InterPro" id="IPR023214">
    <property type="entry name" value="HAD_sf"/>
</dbReference>
<dbReference type="InterPro" id="IPR006379">
    <property type="entry name" value="HAD-SF_hydro_IIB"/>
</dbReference>
<reference evidence="3 6" key="4">
    <citation type="submission" date="2019-03" db="EMBL/GenBank/DDBJ databases">
        <title>Diversity of the mouse oral microbiome.</title>
        <authorList>
            <person name="Joseph S."/>
            <person name="Aduse-Opoku J."/>
            <person name="Curtis M."/>
            <person name="Wade W."/>
            <person name="Hashim A."/>
        </authorList>
    </citation>
    <scope>NUCLEOTIDE SEQUENCE [LARGE SCALE GENOMIC DNA]</scope>
    <source>
        <strain evidence="3 6">HT4</strain>
    </source>
</reference>
<dbReference type="InterPro" id="IPR000150">
    <property type="entry name" value="Cof"/>
</dbReference>
<dbReference type="Proteomes" id="UP000186437">
    <property type="component" value="Unassembled WGS sequence"/>
</dbReference>
<dbReference type="CDD" id="cd07518">
    <property type="entry name" value="HAD_YbiV-Like"/>
    <property type="match status" value="1"/>
</dbReference>
<dbReference type="GO" id="GO:0005829">
    <property type="term" value="C:cytosol"/>
    <property type="evidence" value="ECO:0007669"/>
    <property type="project" value="TreeGrafter"/>
</dbReference>
<evidence type="ECO:0000313" key="3">
    <source>
        <dbReference type="EMBL" id="TFU30492.1"/>
    </source>
</evidence>
<reference evidence="2 5" key="3">
    <citation type="submission" date="2018-06" db="EMBL/GenBank/DDBJ databases">
        <authorList>
            <consortium name="Pathogen Informatics"/>
            <person name="Doyle S."/>
        </authorList>
    </citation>
    <scope>NUCLEOTIDE SEQUENCE [LARGE SCALE GENOMIC DNA]</scope>
    <source>
        <strain evidence="2 5">NCTC12957</strain>
    </source>
</reference>